<dbReference type="RefSeq" id="WP_311685408.1">
    <property type="nucleotide sequence ID" value="NZ_JAVREU010000012.1"/>
</dbReference>
<evidence type="ECO:0000313" key="2">
    <source>
        <dbReference type="Proteomes" id="UP001183586"/>
    </source>
</evidence>
<proteinExistence type="predicted"/>
<organism evidence="1 2">
    <name type="scientific">Streptomyces dubilierae</name>
    <dbReference type="NCBI Taxonomy" id="3075533"/>
    <lineage>
        <taxon>Bacteria</taxon>
        <taxon>Bacillati</taxon>
        <taxon>Actinomycetota</taxon>
        <taxon>Actinomycetes</taxon>
        <taxon>Kitasatosporales</taxon>
        <taxon>Streptomycetaceae</taxon>
        <taxon>Streptomyces</taxon>
    </lineage>
</organism>
<name>A0ABU2PG14_9ACTN</name>
<accession>A0ABU2PG14</accession>
<gene>
    <name evidence="1" type="ORF">RM641_24830</name>
</gene>
<keyword evidence="2" id="KW-1185">Reference proteome</keyword>
<protein>
    <submittedName>
        <fullName evidence="1">Uncharacterized protein</fullName>
    </submittedName>
</protein>
<dbReference type="EMBL" id="JAVREU010000012">
    <property type="protein sequence ID" value="MDT0390663.1"/>
    <property type="molecule type" value="Genomic_DNA"/>
</dbReference>
<comment type="caution">
    <text evidence="1">The sequence shown here is derived from an EMBL/GenBank/DDBJ whole genome shotgun (WGS) entry which is preliminary data.</text>
</comment>
<dbReference type="Proteomes" id="UP001183586">
    <property type="component" value="Unassembled WGS sequence"/>
</dbReference>
<reference evidence="2" key="1">
    <citation type="submission" date="2023-07" db="EMBL/GenBank/DDBJ databases">
        <title>30 novel species of actinomycetes from the DSMZ collection.</title>
        <authorList>
            <person name="Nouioui I."/>
        </authorList>
    </citation>
    <scope>NUCLEOTIDE SEQUENCE [LARGE SCALE GENOMIC DNA]</scope>
    <source>
        <strain evidence="2">DSM 41921</strain>
    </source>
</reference>
<sequence length="40" mass="4306">MRYLRNGSVPAASGSAVHDVLGPAREPIDGLHLLTDGEWF</sequence>
<evidence type="ECO:0000313" key="1">
    <source>
        <dbReference type="EMBL" id="MDT0390663.1"/>
    </source>
</evidence>